<proteinExistence type="evidence at transcript level"/>
<feature type="region of interest" description="Disordered" evidence="1">
    <location>
        <begin position="100"/>
        <end position="124"/>
    </location>
</feature>
<protein>
    <submittedName>
        <fullName evidence="3">Putative secreted protein</fullName>
    </submittedName>
</protein>
<keyword evidence="2" id="KW-0732">Signal</keyword>
<accession>A0A023G0S2</accession>
<sequence length="124" mass="13128">MKMLVILALAGTMAIFVGAQDLSQPPQFPKNSDCSPQAGHVYTSCEFACTDEAMALNNREPCYLSGQGPTKNGPSPTDRAETEATQGVCVDGACVAKDYVPSNPESLPQPEPVRESELSPKAQP</sequence>
<organism evidence="3">
    <name type="scientific">Amblyomma triste</name>
    <name type="common">Neotropical tick</name>
    <dbReference type="NCBI Taxonomy" id="251400"/>
    <lineage>
        <taxon>Eukaryota</taxon>
        <taxon>Metazoa</taxon>
        <taxon>Ecdysozoa</taxon>
        <taxon>Arthropoda</taxon>
        <taxon>Chelicerata</taxon>
        <taxon>Arachnida</taxon>
        <taxon>Acari</taxon>
        <taxon>Parasitiformes</taxon>
        <taxon>Ixodida</taxon>
        <taxon>Ixodoidea</taxon>
        <taxon>Ixodidae</taxon>
        <taxon>Amblyomminae</taxon>
        <taxon>Amblyomma</taxon>
    </lineage>
</organism>
<name>A0A023G0S2_AMBTT</name>
<evidence type="ECO:0000313" key="3">
    <source>
        <dbReference type="EMBL" id="JAC27776.1"/>
    </source>
</evidence>
<evidence type="ECO:0000256" key="2">
    <source>
        <dbReference type="SAM" id="SignalP"/>
    </source>
</evidence>
<dbReference type="EMBL" id="GBBM01007642">
    <property type="protein sequence ID" value="JAC27776.1"/>
    <property type="molecule type" value="mRNA"/>
</dbReference>
<reference evidence="3" key="1">
    <citation type="submission" date="2014-03" db="EMBL/GenBank/DDBJ databases">
        <title>The sialotranscriptome of Amblyomma triste, Amblyomma parvum and Amblyomma cajennense ticks, uncovered by 454-based RNA-seq.</title>
        <authorList>
            <person name="Garcia G.R."/>
            <person name="Gardinassi L.G."/>
            <person name="Ribeiro J.M."/>
            <person name="Anatriello E."/>
            <person name="Ferreira B.R."/>
            <person name="Moreira H.N."/>
            <person name="Mafra C."/>
            <person name="Olegario M.M."/>
            <person name="Szabo P.J."/>
            <person name="Miranda-Santos I.K."/>
            <person name="Maruyama S.R."/>
        </authorList>
    </citation>
    <scope>NUCLEOTIDE SEQUENCE</scope>
    <source>
        <strain evidence="3">Mato Grasso do Sul</strain>
        <tissue evidence="3">Salivary glands</tissue>
    </source>
</reference>
<dbReference type="AlphaFoldDB" id="A0A023G0S2"/>
<evidence type="ECO:0000256" key="1">
    <source>
        <dbReference type="SAM" id="MobiDB-lite"/>
    </source>
</evidence>
<feature type="signal peptide" evidence="2">
    <location>
        <begin position="1"/>
        <end position="19"/>
    </location>
</feature>
<feature type="region of interest" description="Disordered" evidence="1">
    <location>
        <begin position="60"/>
        <end position="84"/>
    </location>
</feature>
<feature type="chain" id="PRO_5001520378" evidence="2">
    <location>
        <begin position="20"/>
        <end position="124"/>
    </location>
</feature>